<evidence type="ECO:0000256" key="7">
    <source>
        <dbReference type="ARBA" id="ARBA00022723"/>
    </source>
</evidence>
<dbReference type="InterPro" id="IPR036425">
    <property type="entry name" value="MoaB/Mog-like_dom_sf"/>
</dbReference>
<keyword evidence="7 11" id="KW-0479">Metal-binding</keyword>
<dbReference type="NCBIfam" id="TIGR00176">
    <property type="entry name" value="mobB"/>
    <property type="match status" value="1"/>
</dbReference>
<dbReference type="SUPFAM" id="SSF52540">
    <property type="entry name" value="P-loop containing nucleoside triphosphate hydrolases"/>
    <property type="match status" value="1"/>
</dbReference>
<dbReference type="SUPFAM" id="SSF63867">
    <property type="entry name" value="MoeA C-terminal domain-like"/>
    <property type="match status" value="1"/>
</dbReference>
<reference evidence="13" key="1">
    <citation type="submission" date="2020-09" db="EMBL/GenBank/DDBJ databases">
        <title>Genome sequence of Vibrio parahaemolyticus isolates.</title>
        <authorList>
            <person name="Hammerl J.A."/>
            <person name="Strauch E."/>
        </authorList>
    </citation>
    <scope>NUCLEOTIDE SEQUENCE</scope>
    <source>
        <strain evidence="13">17-VB00146</strain>
    </source>
</reference>
<proteinExistence type="inferred from homology"/>
<dbReference type="AlphaFoldDB" id="A0A9Q3UCA4"/>
<comment type="catalytic activity">
    <reaction evidence="10">
        <text>adenylyl-molybdopterin + molybdate = Mo-molybdopterin + AMP + H(+)</text>
        <dbReference type="Rhea" id="RHEA:35047"/>
        <dbReference type="ChEBI" id="CHEBI:15378"/>
        <dbReference type="ChEBI" id="CHEBI:36264"/>
        <dbReference type="ChEBI" id="CHEBI:62727"/>
        <dbReference type="ChEBI" id="CHEBI:71302"/>
        <dbReference type="ChEBI" id="CHEBI:456215"/>
        <dbReference type="EC" id="2.10.1.1"/>
    </reaction>
</comment>
<dbReference type="InterPro" id="IPR036135">
    <property type="entry name" value="MoeA_linker/N_sf"/>
</dbReference>
<organism evidence="13 14">
    <name type="scientific">Vibrio parahaemolyticus</name>
    <dbReference type="NCBI Taxonomy" id="670"/>
    <lineage>
        <taxon>Bacteria</taxon>
        <taxon>Pseudomonadati</taxon>
        <taxon>Pseudomonadota</taxon>
        <taxon>Gammaproteobacteria</taxon>
        <taxon>Vibrionales</taxon>
        <taxon>Vibrionaceae</taxon>
        <taxon>Vibrio</taxon>
    </lineage>
</organism>
<dbReference type="FunFam" id="2.170.190.11:FF:000008">
    <property type="entry name" value="Molybdopterin molybdenumtransferase"/>
    <property type="match status" value="1"/>
</dbReference>
<dbReference type="PIRSF" id="PIRSF036618">
    <property type="entry name" value="MobB_MoeA"/>
    <property type="match status" value="1"/>
</dbReference>
<dbReference type="CDD" id="cd03116">
    <property type="entry name" value="MobB"/>
    <property type="match status" value="1"/>
</dbReference>
<evidence type="ECO:0000256" key="11">
    <source>
        <dbReference type="RuleBase" id="RU365090"/>
    </source>
</evidence>
<dbReference type="CDD" id="cd00887">
    <property type="entry name" value="MoeA"/>
    <property type="match status" value="1"/>
</dbReference>
<dbReference type="RefSeq" id="WP_029827865.1">
    <property type="nucleotide sequence ID" value="NZ_CP064041.1"/>
</dbReference>
<dbReference type="InterPro" id="IPR038987">
    <property type="entry name" value="MoeA-like"/>
</dbReference>
<evidence type="ECO:0000313" key="13">
    <source>
        <dbReference type="EMBL" id="MCC3806193.1"/>
    </source>
</evidence>
<dbReference type="InterPro" id="IPR008284">
    <property type="entry name" value="MoCF_biosynth_CS"/>
</dbReference>
<dbReference type="InterPro" id="IPR036688">
    <property type="entry name" value="MoeA_C_domain_IV_sf"/>
</dbReference>
<comment type="pathway">
    <text evidence="3 11">Cofactor biosynthesis; molybdopterin biosynthesis.</text>
</comment>
<dbReference type="Gene3D" id="3.40.980.10">
    <property type="entry name" value="MoaB/Mog-like domain"/>
    <property type="match status" value="1"/>
</dbReference>
<keyword evidence="6 11" id="KW-0808">Transferase</keyword>
<dbReference type="Proteomes" id="UP000726777">
    <property type="component" value="Unassembled WGS sequence"/>
</dbReference>
<dbReference type="PROSITE" id="PS01079">
    <property type="entry name" value="MOCF_BIOSYNTHESIS_2"/>
    <property type="match status" value="1"/>
</dbReference>
<dbReference type="NCBIfam" id="NF045515">
    <property type="entry name" value="Glp_gephyrin"/>
    <property type="match status" value="1"/>
</dbReference>
<dbReference type="GO" id="GO:0005829">
    <property type="term" value="C:cytosol"/>
    <property type="evidence" value="ECO:0007669"/>
    <property type="project" value="TreeGrafter"/>
</dbReference>
<keyword evidence="5 11" id="KW-0500">Molybdenum</keyword>
<dbReference type="PANTHER" id="PTHR10192">
    <property type="entry name" value="MOLYBDOPTERIN BIOSYNTHESIS PROTEIN"/>
    <property type="match status" value="1"/>
</dbReference>
<dbReference type="SMART" id="SM00852">
    <property type="entry name" value="MoCF_biosynth"/>
    <property type="match status" value="1"/>
</dbReference>
<dbReference type="Pfam" id="PF00994">
    <property type="entry name" value="MoCF_biosynth"/>
    <property type="match status" value="1"/>
</dbReference>
<dbReference type="FunFam" id="3.40.980.10:FF:000004">
    <property type="entry name" value="Molybdopterin molybdenumtransferase"/>
    <property type="match status" value="1"/>
</dbReference>
<dbReference type="InterPro" id="IPR005110">
    <property type="entry name" value="MoeA_linker/N"/>
</dbReference>
<evidence type="ECO:0000256" key="9">
    <source>
        <dbReference type="ARBA" id="ARBA00023150"/>
    </source>
</evidence>
<evidence type="ECO:0000256" key="5">
    <source>
        <dbReference type="ARBA" id="ARBA00022505"/>
    </source>
</evidence>
<evidence type="ECO:0000256" key="10">
    <source>
        <dbReference type="ARBA" id="ARBA00047317"/>
    </source>
</evidence>
<evidence type="ECO:0000256" key="4">
    <source>
        <dbReference type="ARBA" id="ARBA00010763"/>
    </source>
</evidence>
<evidence type="ECO:0000256" key="2">
    <source>
        <dbReference type="ARBA" id="ARBA00002901"/>
    </source>
</evidence>
<dbReference type="Pfam" id="PF03205">
    <property type="entry name" value="MobB"/>
    <property type="match status" value="1"/>
</dbReference>
<feature type="domain" description="MoaB/Mog" evidence="12">
    <location>
        <begin position="366"/>
        <end position="503"/>
    </location>
</feature>
<sequence>MKHTLNIPILGFAAYSGTGKTTLLEALLPKLTEAGLRIGMLKHAHHNFDVDKPGKDSYRLRKAGASQMLIASRNRFALMTETPEAEAEFEYLLTRFDEDKLDVVLVEGCKNIAFPKIELHREEVGKPWLYPHDENIIAIASDSAELDSELPQMNINDLDAIAQFVLQYVQDAKAPKSKEKDAACCDTLSPAFLSVVQGQEKVLSLVNTVSEIEACKIENAYGRVLAEDIISPVNVPQYTNSAMDGYAIRSDDVDRDSYQVVAEVMAGHAYDQPLEVGQAVKIMTGAPTPLNGDTVVMREQASQEGDKVTFDGANIKAGQNVRQAGEDLAIGSDVFTAGTRLASPEMGMIASLGFGEANVFRKLKVAVFSTGDEVQAPGTEQKANSIYDSNRFTIMGMLEKLGCEILDFGILEDNEQLMIEALENASAQADVVMTSGGVSVGDADYIKLALDKLGQIDFWRINMRPGRPLAFGQINNKPFFGLPGNPVAVMVSFINFVEPALRKMQGEQGWKPLKVNAIATENLRSRQGRTEFSRGIYELDDTGRLTVRTTGKQGSGILRSMSEANCLIEISPAIDTVKAGESVTIIPLQGRI</sequence>
<name>A0A9Q3UCA4_VIBPH</name>
<dbReference type="InterPro" id="IPR001453">
    <property type="entry name" value="MoaB/Mog_dom"/>
</dbReference>
<dbReference type="Pfam" id="PF03454">
    <property type="entry name" value="MoeA_C"/>
    <property type="match status" value="1"/>
</dbReference>
<comment type="function">
    <text evidence="2 11">Catalyzes the insertion of molybdate into adenylated molybdopterin with the concomitant release of AMP.</text>
</comment>
<dbReference type="Gene3D" id="2.20.25.120">
    <property type="match status" value="1"/>
</dbReference>
<evidence type="ECO:0000256" key="3">
    <source>
        <dbReference type="ARBA" id="ARBA00005046"/>
    </source>
</evidence>
<dbReference type="Pfam" id="PF03453">
    <property type="entry name" value="MoeA_N"/>
    <property type="match status" value="1"/>
</dbReference>
<keyword evidence="8 11" id="KW-0460">Magnesium</keyword>
<comment type="similarity">
    <text evidence="4 11">Belongs to the MoeA family.</text>
</comment>
<dbReference type="NCBIfam" id="TIGR00177">
    <property type="entry name" value="molyb_syn"/>
    <property type="match status" value="1"/>
</dbReference>
<evidence type="ECO:0000256" key="6">
    <source>
        <dbReference type="ARBA" id="ARBA00022679"/>
    </source>
</evidence>
<dbReference type="EC" id="2.10.1.1" evidence="11"/>
<dbReference type="EMBL" id="JACVHL010000013">
    <property type="protein sequence ID" value="MCC3806193.1"/>
    <property type="molecule type" value="Genomic_DNA"/>
</dbReference>
<dbReference type="GO" id="GO:0005525">
    <property type="term" value="F:GTP binding"/>
    <property type="evidence" value="ECO:0007669"/>
    <property type="project" value="InterPro"/>
</dbReference>
<dbReference type="SUPFAM" id="SSF63882">
    <property type="entry name" value="MoeA N-terminal region -like"/>
    <property type="match status" value="1"/>
</dbReference>
<dbReference type="InterPro" id="IPR012182">
    <property type="entry name" value="MobB_MoeA"/>
</dbReference>
<comment type="caution">
    <text evidence="13">The sequence shown here is derived from an EMBL/GenBank/DDBJ whole genome shotgun (WGS) entry which is preliminary data.</text>
</comment>
<dbReference type="FunFam" id="2.40.340.10:FF:000008">
    <property type="entry name" value="Molybdopterin molybdenumtransferase"/>
    <property type="match status" value="1"/>
</dbReference>
<dbReference type="GO" id="GO:0061599">
    <property type="term" value="F:molybdopterin molybdotransferase activity"/>
    <property type="evidence" value="ECO:0007669"/>
    <property type="project" value="UniProtKB-UniRule"/>
</dbReference>
<dbReference type="Gene3D" id="2.40.340.10">
    <property type="entry name" value="MoeA, C-terminal, domain IV"/>
    <property type="match status" value="1"/>
</dbReference>
<dbReference type="InterPro" id="IPR005111">
    <property type="entry name" value="MoeA_C_domain_IV"/>
</dbReference>
<comment type="cofactor">
    <cofactor evidence="1 11">
        <name>Mg(2+)</name>
        <dbReference type="ChEBI" id="CHEBI:18420"/>
    </cofactor>
</comment>
<dbReference type="Gene3D" id="3.90.105.10">
    <property type="entry name" value="Molybdopterin biosynthesis moea protein, domain 2"/>
    <property type="match status" value="1"/>
</dbReference>
<dbReference type="GO" id="GO:0006777">
    <property type="term" value="P:Mo-molybdopterin cofactor biosynthetic process"/>
    <property type="evidence" value="ECO:0007669"/>
    <property type="project" value="UniProtKB-UniRule"/>
</dbReference>
<dbReference type="InterPro" id="IPR004435">
    <property type="entry name" value="MobB_dom"/>
</dbReference>
<evidence type="ECO:0000256" key="1">
    <source>
        <dbReference type="ARBA" id="ARBA00001946"/>
    </source>
</evidence>
<dbReference type="GO" id="GO:0046872">
    <property type="term" value="F:metal ion binding"/>
    <property type="evidence" value="ECO:0007669"/>
    <property type="project" value="UniProtKB-UniRule"/>
</dbReference>
<dbReference type="Gene3D" id="3.40.50.300">
    <property type="entry name" value="P-loop containing nucleotide triphosphate hydrolases"/>
    <property type="match status" value="1"/>
</dbReference>
<evidence type="ECO:0000313" key="14">
    <source>
        <dbReference type="Proteomes" id="UP000726777"/>
    </source>
</evidence>
<dbReference type="FunFam" id="3.40.50.300:FF:000920">
    <property type="entry name" value="Molybdopterin-guanine dinucleotide biosynthesis protein B"/>
    <property type="match status" value="1"/>
</dbReference>
<dbReference type="InterPro" id="IPR027417">
    <property type="entry name" value="P-loop_NTPase"/>
</dbReference>
<keyword evidence="9 11" id="KW-0501">Molybdenum cofactor biosynthesis</keyword>
<dbReference type="Gene3D" id="2.170.190.11">
    <property type="entry name" value="Molybdopterin biosynthesis moea protein, domain 3"/>
    <property type="match status" value="1"/>
</dbReference>
<evidence type="ECO:0000259" key="12">
    <source>
        <dbReference type="SMART" id="SM00852"/>
    </source>
</evidence>
<dbReference type="SUPFAM" id="SSF53218">
    <property type="entry name" value="Molybdenum cofactor biosynthesis proteins"/>
    <property type="match status" value="1"/>
</dbReference>
<evidence type="ECO:0000256" key="8">
    <source>
        <dbReference type="ARBA" id="ARBA00022842"/>
    </source>
</evidence>
<protein>
    <recommendedName>
        <fullName evidence="11">Molybdopterin molybdenumtransferase</fullName>
        <ecNumber evidence="11">2.10.1.1</ecNumber>
    </recommendedName>
</protein>
<gene>
    <name evidence="13" type="ORF">IB292_14160</name>
</gene>
<dbReference type="NCBIfam" id="NF011060">
    <property type="entry name" value="PRK14491.1"/>
    <property type="match status" value="1"/>
</dbReference>
<accession>A0A9Q3UCA4</accession>
<dbReference type="PANTHER" id="PTHR10192:SF31">
    <property type="entry name" value="MOLYBDOPTERIN MOLYBDENUMTRANSFERASE"/>
    <property type="match status" value="1"/>
</dbReference>